<feature type="region of interest" description="Disordered" evidence="1">
    <location>
        <begin position="319"/>
        <end position="400"/>
    </location>
</feature>
<organism evidence="2 3">
    <name type="scientific">Elasticomyces elasticus</name>
    <dbReference type="NCBI Taxonomy" id="574655"/>
    <lineage>
        <taxon>Eukaryota</taxon>
        <taxon>Fungi</taxon>
        <taxon>Dikarya</taxon>
        <taxon>Ascomycota</taxon>
        <taxon>Pezizomycotina</taxon>
        <taxon>Dothideomycetes</taxon>
        <taxon>Dothideomycetidae</taxon>
        <taxon>Mycosphaerellales</taxon>
        <taxon>Teratosphaeriaceae</taxon>
        <taxon>Elasticomyces</taxon>
    </lineage>
</organism>
<dbReference type="Proteomes" id="UP001310594">
    <property type="component" value="Unassembled WGS sequence"/>
</dbReference>
<proteinExistence type="predicted"/>
<protein>
    <submittedName>
        <fullName evidence="2">Uncharacterized protein</fullName>
    </submittedName>
</protein>
<dbReference type="AlphaFoldDB" id="A0AAN7W0R0"/>
<feature type="compositionally biased region" description="Polar residues" evidence="1">
    <location>
        <begin position="324"/>
        <end position="335"/>
    </location>
</feature>
<reference evidence="2" key="1">
    <citation type="submission" date="2023-08" db="EMBL/GenBank/DDBJ databases">
        <title>Black Yeasts Isolated from many extreme environments.</title>
        <authorList>
            <person name="Coleine C."/>
            <person name="Stajich J.E."/>
            <person name="Selbmann L."/>
        </authorList>
    </citation>
    <scope>NUCLEOTIDE SEQUENCE</scope>
    <source>
        <strain evidence="2">CCFEE 5810</strain>
    </source>
</reference>
<feature type="compositionally biased region" description="Low complexity" evidence="1">
    <location>
        <begin position="537"/>
        <end position="562"/>
    </location>
</feature>
<comment type="caution">
    <text evidence="2">The sequence shown here is derived from an EMBL/GenBank/DDBJ whole genome shotgun (WGS) entry which is preliminary data.</text>
</comment>
<gene>
    <name evidence="2" type="ORF">LTR97_008733</name>
</gene>
<feature type="compositionally biased region" description="Polar residues" evidence="1">
    <location>
        <begin position="353"/>
        <end position="367"/>
    </location>
</feature>
<evidence type="ECO:0000256" key="1">
    <source>
        <dbReference type="SAM" id="MobiDB-lite"/>
    </source>
</evidence>
<sequence length="604" mass="61705">MVWAQDYAFVQAILRRVIGMAVRPGDLSSLAYQPLANWAIGPGQWGNQELSYKYVNRAFDLDDLVEPIPDIVFNQLPFCQRELRGWKSASFNESSFTCSPRDAPYAPLLAIPTEVRNLDPAWATCSGWYGGLFDPPKALQEVAAAATPTLPVDVQTTLASAGSTIIAGLPSETAGAYQPTTTPGEDDPAVVGTPISQSLSTPIETPIGTLSGSFAVDPVATPSEHGVDPGIDQSSNTGPGMGSIEPSWSIPAEIASSTTRTIAAAEIIMSIIDATGEPGMVDPNADQPATLNALSILSAALSTDLSASRLPEVVLPSTDAAAGDSSTNVASTTTQRDPEFAQTVPDSGRGSNGIVQTMVTLPSTSMSPVGPGTSRISNDPQDTATATPAQETERSTAVQSSAMVTEIAGLTVTAIGTDGGVQLQYDTELVRLTAGGSAAVVGTVLVSLDPAGQLVVDTSTPTFSSTTEQYQTLDLGSVPVTGTPLAGESNAVAIGSTVLSVGGPARTISGQLVSAGTGGLMADAGTTILRSWEAPQSRATSSAARGSSPSEVVSPPASADPSINAAWPGSGSEYLGDDHDPGDPGAMYVAAVHSKSHRFCAVSG</sequence>
<feature type="region of interest" description="Disordered" evidence="1">
    <location>
        <begin position="225"/>
        <end position="244"/>
    </location>
</feature>
<name>A0AAN7W0R0_9PEZI</name>
<feature type="region of interest" description="Disordered" evidence="1">
    <location>
        <begin position="534"/>
        <end position="586"/>
    </location>
</feature>
<feature type="compositionally biased region" description="Polar residues" evidence="1">
    <location>
        <begin position="374"/>
        <end position="400"/>
    </location>
</feature>
<evidence type="ECO:0000313" key="3">
    <source>
        <dbReference type="Proteomes" id="UP001310594"/>
    </source>
</evidence>
<accession>A0AAN7W0R0</accession>
<evidence type="ECO:0000313" key="2">
    <source>
        <dbReference type="EMBL" id="KAK5695227.1"/>
    </source>
</evidence>
<dbReference type="EMBL" id="JAVRQU010000014">
    <property type="protein sequence ID" value="KAK5695227.1"/>
    <property type="molecule type" value="Genomic_DNA"/>
</dbReference>